<evidence type="ECO:0000313" key="6">
    <source>
        <dbReference type="EMBL" id="AEQ18020.1"/>
    </source>
</evidence>
<dbReference type="GO" id="GO:0030674">
    <property type="term" value="F:protein-macromolecule adaptor activity"/>
    <property type="evidence" value="ECO:0007669"/>
    <property type="project" value="TreeGrafter"/>
</dbReference>
<sequence>DKCTYTFIVPQQKVTGAICVNSKEQEPVFESRVQKQEIELLNSELLKQKRQIEALQQHKYQHLASLASNQSIVIARLEEHCRKTPPVQTKPIPQPPQQPNKVYQPPNYNRINQISTNEIQGDQNLKVPPPLPTMPLVTSSPSSTDKPSGPWRDCLQAMEDGHDTSSIYLVKPDNTNRLMQVWCDQRHDPKGGWWYNMCAHSNLNGIWYRGGHYRSRYQDGVYWAEF</sequence>
<dbReference type="PANTHER" id="PTHR47221:SF7">
    <property type="entry name" value="FIBRINOGEN BETA CHAIN"/>
    <property type="match status" value="1"/>
</dbReference>
<dbReference type="PROSITE" id="PS51406">
    <property type="entry name" value="FIBRINOGEN_C_2"/>
    <property type="match status" value="1"/>
</dbReference>
<dbReference type="GO" id="GO:0072377">
    <property type="term" value="P:blood coagulation, common pathway"/>
    <property type="evidence" value="ECO:0007669"/>
    <property type="project" value="TreeGrafter"/>
</dbReference>
<keyword evidence="3" id="KW-1015">Disulfide bond</keyword>
<feature type="domain" description="Fibrinogen C-terminal" evidence="5">
    <location>
        <begin position="173"/>
        <end position="226"/>
    </location>
</feature>
<evidence type="ECO:0000256" key="1">
    <source>
        <dbReference type="ARBA" id="ARBA00004613"/>
    </source>
</evidence>
<dbReference type="GO" id="GO:0005577">
    <property type="term" value="C:fibrinogen complex"/>
    <property type="evidence" value="ECO:0007669"/>
    <property type="project" value="TreeGrafter"/>
</dbReference>
<proteinExistence type="evidence at transcript level"/>
<feature type="non-terminal residue" evidence="6">
    <location>
        <position position="226"/>
    </location>
</feature>
<dbReference type="PANTHER" id="PTHR47221">
    <property type="entry name" value="FIBRINOGEN ALPHA CHAIN"/>
    <property type="match status" value="1"/>
</dbReference>
<dbReference type="EMBL" id="JP286999">
    <property type="protein sequence ID" value="AEQ18020.1"/>
    <property type="molecule type" value="mRNA"/>
</dbReference>
<dbReference type="InterPro" id="IPR037579">
    <property type="entry name" value="FIB_ANG-like"/>
</dbReference>
<dbReference type="InterPro" id="IPR020837">
    <property type="entry name" value="Fibrinogen_CS"/>
</dbReference>
<evidence type="ECO:0000256" key="4">
    <source>
        <dbReference type="SAM" id="MobiDB-lite"/>
    </source>
</evidence>
<protein>
    <submittedName>
        <fullName evidence="6">Putative angiopoietin 2</fullName>
    </submittedName>
</protein>
<feature type="non-terminal residue" evidence="6">
    <location>
        <position position="1"/>
    </location>
</feature>
<keyword evidence="2" id="KW-0964">Secreted</keyword>
<comment type="subcellular location">
    <subcellularLocation>
        <location evidence="1">Secreted</location>
    </subcellularLocation>
</comment>
<dbReference type="Gene3D" id="4.10.530.10">
    <property type="entry name" value="Gamma-fibrinogen Carboxyl Terminal Fragment, domain 2"/>
    <property type="match status" value="1"/>
</dbReference>
<evidence type="ECO:0000256" key="3">
    <source>
        <dbReference type="ARBA" id="ARBA00023157"/>
    </source>
</evidence>
<dbReference type="AlphaFoldDB" id="G5E0T5"/>
<dbReference type="GO" id="GO:0042730">
    <property type="term" value="P:fibrinolysis"/>
    <property type="evidence" value="ECO:0007669"/>
    <property type="project" value="TreeGrafter"/>
</dbReference>
<dbReference type="InterPro" id="IPR002181">
    <property type="entry name" value="Fibrinogen_a/b/g_C_dom"/>
</dbReference>
<accession>G5E0T5</accession>
<dbReference type="InterPro" id="IPR036056">
    <property type="entry name" value="Fibrinogen-like_C"/>
</dbReference>
<dbReference type="SUPFAM" id="SSF56496">
    <property type="entry name" value="Fibrinogen C-terminal domain-like"/>
    <property type="match status" value="1"/>
</dbReference>
<organism evidence="6">
    <name type="scientific">Hymenochirus curtipes</name>
    <name type="common">western dwarf clawed frog</name>
    <dbReference type="NCBI Taxonomy" id="8362"/>
    <lineage>
        <taxon>Eukaryota</taxon>
        <taxon>Metazoa</taxon>
        <taxon>Chordata</taxon>
        <taxon>Craniata</taxon>
        <taxon>Vertebrata</taxon>
        <taxon>Euteleostomi</taxon>
        <taxon>Amphibia</taxon>
        <taxon>Batrachia</taxon>
        <taxon>Anura</taxon>
        <taxon>Pipoidea</taxon>
        <taxon>Pipidae</taxon>
        <taxon>Pipinae</taxon>
        <taxon>Hymenochirus</taxon>
    </lineage>
</organism>
<dbReference type="GO" id="GO:0005201">
    <property type="term" value="F:extracellular matrix structural constituent"/>
    <property type="evidence" value="ECO:0007669"/>
    <property type="project" value="TreeGrafter"/>
</dbReference>
<feature type="region of interest" description="Disordered" evidence="4">
    <location>
        <begin position="83"/>
        <end position="102"/>
    </location>
</feature>
<evidence type="ECO:0000256" key="2">
    <source>
        <dbReference type="ARBA" id="ARBA00022525"/>
    </source>
</evidence>
<dbReference type="PROSITE" id="PS00514">
    <property type="entry name" value="FIBRINOGEN_C_1"/>
    <property type="match status" value="1"/>
</dbReference>
<evidence type="ECO:0000259" key="5">
    <source>
        <dbReference type="PROSITE" id="PS51406"/>
    </source>
</evidence>
<name>G5E0T5_9PIPI</name>
<reference evidence="6" key="1">
    <citation type="submission" date="2011-09" db="EMBL/GenBank/DDBJ databases">
        <title>The odds of duplicate gene persistence after polyploidization.</title>
        <authorList>
            <person name="Chain F.J.J."/>
            <person name="Evans B.J."/>
            <person name="Dushoff J."/>
        </authorList>
    </citation>
    <scope>NUCLEOTIDE SEQUENCE</scope>
    <source>
        <tissue evidence="6">Liver</tissue>
    </source>
</reference>
<dbReference type="GO" id="GO:0034116">
    <property type="term" value="P:positive regulation of heterotypic cell-cell adhesion"/>
    <property type="evidence" value="ECO:0007669"/>
    <property type="project" value="TreeGrafter"/>
</dbReference>
<dbReference type="GO" id="GO:0070527">
    <property type="term" value="P:platelet aggregation"/>
    <property type="evidence" value="ECO:0007669"/>
    <property type="project" value="TreeGrafter"/>
</dbReference>